<dbReference type="RefSeq" id="WP_016547645.1">
    <property type="nucleotide sequence ID" value="NZ_AKWZ02000001.1"/>
</dbReference>
<proteinExistence type="inferred from homology"/>
<dbReference type="InterPro" id="IPR003658">
    <property type="entry name" value="Anti-sigma_ant"/>
</dbReference>
<gene>
    <name evidence="4" type="ORF">LEP1GSC058_1241</name>
</gene>
<evidence type="ECO:0000256" key="2">
    <source>
        <dbReference type="RuleBase" id="RU003749"/>
    </source>
</evidence>
<feature type="domain" description="STAS" evidence="3">
    <location>
        <begin position="1"/>
        <end position="110"/>
    </location>
</feature>
<comment type="similarity">
    <text evidence="1 2">Belongs to the anti-sigma-factor antagonist family.</text>
</comment>
<dbReference type="InterPro" id="IPR036513">
    <property type="entry name" value="STAS_dom_sf"/>
</dbReference>
<dbReference type="GO" id="GO:0043856">
    <property type="term" value="F:anti-sigma factor antagonist activity"/>
    <property type="evidence" value="ECO:0007669"/>
    <property type="project" value="InterPro"/>
</dbReference>
<dbReference type="OrthoDB" id="9793697at2"/>
<dbReference type="PANTHER" id="PTHR33495:SF2">
    <property type="entry name" value="ANTI-SIGMA FACTOR ANTAGONIST TM_1081-RELATED"/>
    <property type="match status" value="1"/>
</dbReference>
<sequence>MEITRRESGNIVILDINGEIDLYNAPEIKDVIAKLIEEQKYYTIINLEKVSYIDSSGIGALISSLSNLKKYQGGLKIINVAGSVRKVFELTKLTSFFEIFDNEAEADAVGAFK</sequence>
<dbReference type="AlphaFoldDB" id="S3V4K2"/>
<dbReference type="CDD" id="cd07043">
    <property type="entry name" value="STAS_anti-anti-sigma_factors"/>
    <property type="match status" value="1"/>
</dbReference>
<dbReference type="STRING" id="1193011.LEP1GSC058_1241"/>
<evidence type="ECO:0000256" key="1">
    <source>
        <dbReference type="ARBA" id="ARBA00009013"/>
    </source>
</evidence>
<dbReference type="SUPFAM" id="SSF52091">
    <property type="entry name" value="SpoIIaa-like"/>
    <property type="match status" value="1"/>
</dbReference>
<organism evidence="4 5">
    <name type="scientific">Leptospira fainei serovar Hurstbridge str. BUT 6</name>
    <dbReference type="NCBI Taxonomy" id="1193011"/>
    <lineage>
        <taxon>Bacteria</taxon>
        <taxon>Pseudomonadati</taxon>
        <taxon>Spirochaetota</taxon>
        <taxon>Spirochaetia</taxon>
        <taxon>Leptospirales</taxon>
        <taxon>Leptospiraceae</taxon>
        <taxon>Leptospira</taxon>
    </lineage>
</organism>
<name>S3V4K2_9LEPT</name>
<dbReference type="Pfam" id="PF01740">
    <property type="entry name" value="STAS"/>
    <property type="match status" value="1"/>
</dbReference>
<evidence type="ECO:0000313" key="5">
    <source>
        <dbReference type="Proteomes" id="UP000014540"/>
    </source>
</evidence>
<dbReference type="Proteomes" id="UP000014540">
    <property type="component" value="Unassembled WGS sequence"/>
</dbReference>
<keyword evidence="5" id="KW-1185">Reference proteome</keyword>
<evidence type="ECO:0000259" key="3">
    <source>
        <dbReference type="PROSITE" id="PS50801"/>
    </source>
</evidence>
<reference evidence="4" key="1">
    <citation type="submission" date="2013-04" db="EMBL/GenBank/DDBJ databases">
        <authorList>
            <person name="Harkins D.M."/>
            <person name="Durkin A.S."/>
            <person name="Selengut J.D."/>
            <person name="Sanka R."/>
            <person name="DePew J."/>
            <person name="Purushe J."/>
            <person name="Ahmed A."/>
            <person name="van der Linden H."/>
            <person name="Goris M.G.A."/>
            <person name="Hartskeerl R.A."/>
            <person name="Vinetz J.M."/>
            <person name="Sutton G.G."/>
            <person name="Nelson W.C."/>
            <person name="Fouts D.E."/>
        </authorList>
    </citation>
    <scope>NUCLEOTIDE SEQUENCE [LARGE SCALE GENOMIC DNA]</scope>
    <source>
        <strain evidence="4">BUT 6</strain>
    </source>
</reference>
<dbReference type="PANTHER" id="PTHR33495">
    <property type="entry name" value="ANTI-SIGMA FACTOR ANTAGONIST TM_1081-RELATED-RELATED"/>
    <property type="match status" value="1"/>
</dbReference>
<dbReference type="PROSITE" id="PS50801">
    <property type="entry name" value="STAS"/>
    <property type="match status" value="1"/>
</dbReference>
<evidence type="ECO:0000313" key="4">
    <source>
        <dbReference type="EMBL" id="EPG76373.1"/>
    </source>
</evidence>
<accession>S3V4K2</accession>
<dbReference type="NCBIfam" id="TIGR00377">
    <property type="entry name" value="ant_ant_sig"/>
    <property type="match status" value="1"/>
</dbReference>
<comment type="caution">
    <text evidence="4">The sequence shown here is derived from an EMBL/GenBank/DDBJ whole genome shotgun (WGS) entry which is preliminary data.</text>
</comment>
<dbReference type="FunFam" id="3.30.750.24:FF:000025">
    <property type="entry name" value="Anti-sigma factor antagonist"/>
    <property type="match status" value="1"/>
</dbReference>
<protein>
    <recommendedName>
        <fullName evidence="2">Anti-sigma factor antagonist</fullName>
    </recommendedName>
</protein>
<dbReference type="EMBL" id="AKWZ02000001">
    <property type="protein sequence ID" value="EPG76373.1"/>
    <property type="molecule type" value="Genomic_DNA"/>
</dbReference>
<dbReference type="InterPro" id="IPR002645">
    <property type="entry name" value="STAS_dom"/>
</dbReference>
<dbReference type="Gene3D" id="3.30.750.24">
    <property type="entry name" value="STAS domain"/>
    <property type="match status" value="1"/>
</dbReference>